<keyword evidence="3" id="KW-1185">Reference proteome</keyword>
<keyword evidence="1" id="KW-0175">Coiled coil</keyword>
<organism evidence="2 3">
    <name type="scientific">Aureimonas ureilytica</name>
    <dbReference type="NCBI Taxonomy" id="401562"/>
    <lineage>
        <taxon>Bacteria</taxon>
        <taxon>Pseudomonadati</taxon>
        <taxon>Pseudomonadota</taxon>
        <taxon>Alphaproteobacteria</taxon>
        <taxon>Hyphomicrobiales</taxon>
        <taxon>Aurantimonadaceae</taxon>
        <taxon>Aureimonas</taxon>
    </lineage>
</organism>
<feature type="coiled-coil region" evidence="1">
    <location>
        <begin position="11"/>
        <end position="45"/>
    </location>
</feature>
<dbReference type="AlphaFoldDB" id="A0A175RT43"/>
<accession>A0A175RT43</accession>
<evidence type="ECO:0000313" key="3">
    <source>
        <dbReference type="Proteomes" id="UP000078529"/>
    </source>
</evidence>
<evidence type="ECO:0000313" key="2">
    <source>
        <dbReference type="EMBL" id="KTR06458.1"/>
    </source>
</evidence>
<evidence type="ECO:0000256" key="1">
    <source>
        <dbReference type="SAM" id="Coils"/>
    </source>
</evidence>
<dbReference type="EMBL" id="LDQA01000018">
    <property type="protein sequence ID" value="KTR06458.1"/>
    <property type="molecule type" value="Genomic_DNA"/>
</dbReference>
<proteinExistence type="predicted"/>
<comment type="caution">
    <text evidence="2">The sequence shown here is derived from an EMBL/GenBank/DDBJ whole genome shotgun (WGS) entry which is preliminary data.</text>
</comment>
<dbReference type="RefSeq" id="WP_058599654.1">
    <property type="nucleotide sequence ID" value="NZ_LDQA01000018.1"/>
</dbReference>
<dbReference type="PATRIC" id="fig|401562.4.peg.1213"/>
<reference evidence="2 3" key="1">
    <citation type="journal article" date="2016" name="Front. Microbiol.">
        <title>Genomic Resource of Rice Seed Associated Bacteria.</title>
        <authorList>
            <person name="Midha S."/>
            <person name="Bansal K."/>
            <person name="Sharma S."/>
            <person name="Kumar N."/>
            <person name="Patil P.P."/>
            <person name="Chaudhry V."/>
            <person name="Patil P.B."/>
        </authorList>
    </citation>
    <scope>NUCLEOTIDE SEQUENCE [LARGE SCALE GENOMIC DNA]</scope>
    <source>
        <strain evidence="2 3">NS365</strain>
    </source>
</reference>
<dbReference type="Proteomes" id="UP000078529">
    <property type="component" value="Unassembled WGS sequence"/>
</dbReference>
<sequence>MEKALSSAAYERRLQQEIESLNGRISELTAEKRALERQLIKARQEMSGVHDVNRKNSVNRVMIERRVVDALTAKSPMSSEELYAQAKMVTFDLKASTFRTHLHRLKLKGVIETARVRGRWQLPVQGKAKPLPVGSIFD</sequence>
<gene>
    <name evidence="2" type="ORF">NS365_07465</name>
</gene>
<name>A0A175RT43_9HYPH</name>
<protein>
    <submittedName>
        <fullName evidence="2">Uncharacterized protein</fullName>
    </submittedName>
</protein>